<proteinExistence type="predicted"/>
<dbReference type="EMBL" id="SRLO01000180">
    <property type="protein sequence ID" value="TNN69083.1"/>
    <property type="molecule type" value="Genomic_DNA"/>
</dbReference>
<comment type="caution">
    <text evidence="2">The sequence shown here is derived from an EMBL/GenBank/DDBJ whole genome shotgun (WGS) entry which is preliminary data.</text>
</comment>
<evidence type="ECO:0000256" key="1">
    <source>
        <dbReference type="SAM" id="MobiDB-lite"/>
    </source>
</evidence>
<reference evidence="2 3" key="1">
    <citation type="submission" date="2019-03" db="EMBL/GenBank/DDBJ databases">
        <title>First draft genome of Liparis tanakae, snailfish: a comprehensive survey of snailfish specific genes.</title>
        <authorList>
            <person name="Kim W."/>
            <person name="Song I."/>
            <person name="Jeong J.-H."/>
            <person name="Kim D."/>
            <person name="Kim S."/>
            <person name="Ryu S."/>
            <person name="Song J.Y."/>
            <person name="Lee S.K."/>
        </authorList>
    </citation>
    <scope>NUCLEOTIDE SEQUENCE [LARGE SCALE GENOMIC DNA]</scope>
    <source>
        <tissue evidence="2">Muscle</tissue>
    </source>
</reference>
<dbReference type="Proteomes" id="UP000314294">
    <property type="component" value="Unassembled WGS sequence"/>
</dbReference>
<evidence type="ECO:0000313" key="2">
    <source>
        <dbReference type="EMBL" id="TNN69083.1"/>
    </source>
</evidence>
<sequence length="188" mass="21395">MSRQEEGLKPGSNKAVSNQSVTDAHAEQRDTSLRASADSSEKIYRTPVSICDPGLCPRKSPPHQATVRRHRAQLDRVGKDFDEWIFKTYTGFHVMPVENLKLQQLLRIWYSANITSYPHSTALRERQQQQHEVMIKGGPTILSSSCPAYRELLYVCPAPYQRSSYRPVDLLPVIQRCSYSPIDLLPVL</sequence>
<protein>
    <submittedName>
        <fullName evidence="2">Uncharacterized protein</fullName>
    </submittedName>
</protein>
<feature type="region of interest" description="Disordered" evidence="1">
    <location>
        <begin position="1"/>
        <end position="40"/>
    </location>
</feature>
<gene>
    <name evidence="2" type="ORF">EYF80_020666</name>
</gene>
<name>A0A4Z2HVT8_9TELE</name>
<organism evidence="2 3">
    <name type="scientific">Liparis tanakae</name>
    <name type="common">Tanaka's snailfish</name>
    <dbReference type="NCBI Taxonomy" id="230148"/>
    <lineage>
        <taxon>Eukaryota</taxon>
        <taxon>Metazoa</taxon>
        <taxon>Chordata</taxon>
        <taxon>Craniata</taxon>
        <taxon>Vertebrata</taxon>
        <taxon>Euteleostomi</taxon>
        <taxon>Actinopterygii</taxon>
        <taxon>Neopterygii</taxon>
        <taxon>Teleostei</taxon>
        <taxon>Neoteleostei</taxon>
        <taxon>Acanthomorphata</taxon>
        <taxon>Eupercaria</taxon>
        <taxon>Perciformes</taxon>
        <taxon>Cottioidei</taxon>
        <taxon>Cottales</taxon>
        <taxon>Liparidae</taxon>
        <taxon>Liparis</taxon>
    </lineage>
</organism>
<evidence type="ECO:0000313" key="3">
    <source>
        <dbReference type="Proteomes" id="UP000314294"/>
    </source>
</evidence>
<dbReference type="AlphaFoldDB" id="A0A4Z2HVT8"/>
<keyword evidence="3" id="KW-1185">Reference proteome</keyword>
<accession>A0A4Z2HVT8</accession>